<evidence type="ECO:0000313" key="5">
    <source>
        <dbReference type="RefSeq" id="XP_035685232.1"/>
    </source>
</evidence>
<dbReference type="InterPro" id="IPR036056">
    <property type="entry name" value="Fibrinogen-like_C"/>
</dbReference>
<dbReference type="Proteomes" id="UP000001554">
    <property type="component" value="Chromosome 8"/>
</dbReference>
<keyword evidence="2" id="KW-0472">Membrane</keyword>
<reference evidence="4" key="1">
    <citation type="journal article" date="2020" name="Nat. Ecol. Evol.">
        <title>Deeply conserved synteny resolves early events in vertebrate evolution.</title>
        <authorList>
            <person name="Simakov O."/>
            <person name="Marletaz F."/>
            <person name="Yue J.X."/>
            <person name="O'Connell B."/>
            <person name="Jenkins J."/>
            <person name="Brandt A."/>
            <person name="Calef R."/>
            <person name="Tung C.H."/>
            <person name="Huang T.K."/>
            <person name="Schmutz J."/>
            <person name="Satoh N."/>
            <person name="Yu J.K."/>
            <person name="Putnam N.H."/>
            <person name="Green R.E."/>
            <person name="Rokhsar D.S."/>
        </authorList>
    </citation>
    <scope>NUCLEOTIDE SEQUENCE [LARGE SCALE GENOMIC DNA]</scope>
    <source>
        <strain evidence="4">S238N-H82</strain>
    </source>
</reference>
<feature type="compositionally biased region" description="Low complexity" evidence="1">
    <location>
        <begin position="8"/>
        <end position="25"/>
    </location>
</feature>
<protein>
    <submittedName>
        <fullName evidence="5">Angiopoietin-4-like</fullName>
    </submittedName>
</protein>
<feature type="transmembrane region" description="Helical" evidence="2">
    <location>
        <begin position="107"/>
        <end position="129"/>
    </location>
</feature>
<gene>
    <name evidence="5" type="primary">LOC118421837</name>
</gene>
<organism evidence="4 5">
    <name type="scientific">Branchiostoma floridae</name>
    <name type="common">Florida lancelet</name>
    <name type="synonym">Amphioxus</name>
    <dbReference type="NCBI Taxonomy" id="7739"/>
    <lineage>
        <taxon>Eukaryota</taxon>
        <taxon>Metazoa</taxon>
        <taxon>Chordata</taxon>
        <taxon>Cephalochordata</taxon>
        <taxon>Leptocardii</taxon>
        <taxon>Amphioxiformes</taxon>
        <taxon>Branchiostomatidae</taxon>
        <taxon>Branchiostoma</taxon>
    </lineage>
</organism>
<dbReference type="AlphaFoldDB" id="A0A9J7MXK1"/>
<dbReference type="GO" id="GO:0005615">
    <property type="term" value="C:extracellular space"/>
    <property type="evidence" value="ECO:0000318"/>
    <property type="project" value="GO_Central"/>
</dbReference>
<feature type="region of interest" description="Disordered" evidence="1">
    <location>
        <begin position="69"/>
        <end position="98"/>
    </location>
</feature>
<keyword evidence="2" id="KW-0812">Transmembrane</keyword>
<reference evidence="5" key="2">
    <citation type="submission" date="2025-08" db="UniProtKB">
        <authorList>
            <consortium name="RefSeq"/>
        </authorList>
    </citation>
    <scope>IDENTIFICATION</scope>
    <source>
        <strain evidence="5">S238N-H82</strain>
        <tissue evidence="5">Testes</tissue>
    </source>
</reference>
<keyword evidence="2" id="KW-1133">Transmembrane helix</keyword>
<evidence type="ECO:0000259" key="3">
    <source>
        <dbReference type="PROSITE" id="PS51406"/>
    </source>
</evidence>
<dbReference type="SUPFAM" id="SSF56496">
    <property type="entry name" value="Fibrinogen C-terminal domain-like"/>
    <property type="match status" value="1"/>
</dbReference>
<evidence type="ECO:0000256" key="1">
    <source>
        <dbReference type="SAM" id="MobiDB-lite"/>
    </source>
</evidence>
<proteinExistence type="predicted"/>
<dbReference type="InterPro" id="IPR002181">
    <property type="entry name" value="Fibrinogen_a/b/g_C_dom"/>
</dbReference>
<dbReference type="PANTHER" id="PTHR19143">
    <property type="entry name" value="FIBRINOGEN/TENASCIN/ANGIOPOEITIN"/>
    <property type="match status" value="1"/>
</dbReference>
<evidence type="ECO:0000256" key="2">
    <source>
        <dbReference type="SAM" id="Phobius"/>
    </source>
</evidence>
<dbReference type="GeneID" id="118421837"/>
<evidence type="ECO:0000313" key="4">
    <source>
        <dbReference type="Proteomes" id="UP000001554"/>
    </source>
</evidence>
<dbReference type="PROSITE" id="PS51406">
    <property type="entry name" value="FIBRINOGEN_C_2"/>
    <property type="match status" value="1"/>
</dbReference>
<dbReference type="InterPro" id="IPR014716">
    <property type="entry name" value="Fibrinogen_a/b/g_C_1"/>
</dbReference>
<sequence length="442" mass="49198">MGDMYECPQPVRVAVQVPPRAAPPVSRYGPTTAAPKRDTKLPAPRTDPTSSDDYECPAAVVIRPQPVRTAPMVSSSPRPIHRANNYPAGAPKRTNSSGEKTSYRASFLIFTLLMVLSVSLQVSAFILSMSAGNDAEELREQQKKFQLKTEGRFKALEAQLAKQKAALSKAQKHAGPTEKPEGEAMTTATALEDAAMNVEKIPTAKQQKRLTRATPDAKAAPLPLHATTPEPEAQAPFGGIQLDYMMDSFAKEDCADWYMAGVIEDGPRFIRPRGTRTNQEVYCHMDQEGGWTVIHARKGFNPGLYHEPWYIFKKGFKLEGWESFWLGNDLIHNITRQTTYQLKVIGTKDGTYPTVAARHTMFRVGNEEEGYRLSLGDFMEGDAGNILEMYDGQPFVTADRRMEPDVPGWWASIHALGQWLRSYAPGMPFVDMVDLKMMIKPT</sequence>
<keyword evidence="4" id="KW-1185">Reference proteome</keyword>
<dbReference type="SMART" id="SM00186">
    <property type="entry name" value="FBG"/>
    <property type="match status" value="1"/>
</dbReference>
<feature type="region of interest" description="Disordered" evidence="1">
    <location>
        <begin position="1"/>
        <end position="54"/>
    </location>
</feature>
<accession>A0A9J7MXK1</accession>
<dbReference type="KEGG" id="bfo:118421837"/>
<name>A0A9J7MXK1_BRAFL</name>
<feature type="domain" description="Fibrinogen C-terminal" evidence="3">
    <location>
        <begin position="245"/>
        <end position="400"/>
    </location>
</feature>
<dbReference type="PANTHER" id="PTHR19143:SF458">
    <property type="entry name" value="FIBRINOGEN C-TERMINAL DOMAIN-CONTAINING PROTEIN-RELATED"/>
    <property type="match status" value="1"/>
</dbReference>
<dbReference type="InterPro" id="IPR050373">
    <property type="entry name" value="Fibrinogen_C-term_domain"/>
</dbReference>
<dbReference type="OrthoDB" id="10336338at2759"/>
<dbReference type="RefSeq" id="XP_035685232.1">
    <property type="nucleotide sequence ID" value="XM_035829339.1"/>
</dbReference>
<dbReference type="Pfam" id="PF00147">
    <property type="entry name" value="Fibrinogen_C"/>
    <property type="match status" value="1"/>
</dbReference>
<dbReference type="Gene3D" id="3.90.215.10">
    <property type="entry name" value="Gamma Fibrinogen, chain A, domain 1"/>
    <property type="match status" value="1"/>
</dbReference>
<feature type="region of interest" description="Disordered" evidence="1">
    <location>
        <begin position="204"/>
        <end position="232"/>
    </location>
</feature>